<organism evidence="1 2">
    <name type="scientific">Phytophthora cactorum</name>
    <dbReference type="NCBI Taxonomy" id="29920"/>
    <lineage>
        <taxon>Eukaryota</taxon>
        <taxon>Sar</taxon>
        <taxon>Stramenopiles</taxon>
        <taxon>Oomycota</taxon>
        <taxon>Peronosporomycetes</taxon>
        <taxon>Peronosporales</taxon>
        <taxon>Peronosporaceae</taxon>
        <taxon>Phytophthora</taxon>
    </lineage>
</organism>
<evidence type="ECO:0000313" key="1">
    <source>
        <dbReference type="EMBL" id="RAW22919.1"/>
    </source>
</evidence>
<dbReference type="Proteomes" id="UP000251314">
    <property type="component" value="Unassembled WGS sequence"/>
</dbReference>
<dbReference type="AlphaFoldDB" id="A0A329RFR3"/>
<name>A0A329RFR3_9STRA</name>
<sequence length="52" mass="5520">MFRATVADGAWVNLLKSMYFVVGFDVSTGPWVCDAPCDAACDSGEPTSNCDV</sequence>
<evidence type="ECO:0000313" key="2">
    <source>
        <dbReference type="Proteomes" id="UP000251314"/>
    </source>
</evidence>
<reference evidence="1 2" key="1">
    <citation type="submission" date="2018-01" db="EMBL/GenBank/DDBJ databases">
        <title>Draft genome of the strawberry crown rot pathogen Phytophthora cactorum.</title>
        <authorList>
            <person name="Armitage A.D."/>
            <person name="Lysoe E."/>
            <person name="Nellist C.F."/>
            <person name="Harrison R.J."/>
            <person name="Brurberg M.B."/>
        </authorList>
    </citation>
    <scope>NUCLEOTIDE SEQUENCE [LARGE SCALE GENOMIC DNA]</scope>
    <source>
        <strain evidence="1 2">10300</strain>
    </source>
</reference>
<accession>A0A329RFR3</accession>
<dbReference type="VEuPathDB" id="FungiDB:PC110_g20642"/>
<proteinExistence type="predicted"/>
<gene>
    <name evidence="1" type="ORF">PC110_g20642</name>
</gene>
<protein>
    <submittedName>
        <fullName evidence="1">Uncharacterized protein</fullName>
    </submittedName>
</protein>
<dbReference type="EMBL" id="MJFZ01001181">
    <property type="protein sequence ID" value="RAW22919.1"/>
    <property type="molecule type" value="Genomic_DNA"/>
</dbReference>
<keyword evidence="2" id="KW-1185">Reference proteome</keyword>
<comment type="caution">
    <text evidence="1">The sequence shown here is derived from an EMBL/GenBank/DDBJ whole genome shotgun (WGS) entry which is preliminary data.</text>
</comment>